<comment type="similarity">
    <text evidence="7">Belongs to the class I-like SAM-binding methyltransferase superfamily. TrmB family.</text>
</comment>
<comment type="caution">
    <text evidence="7">Lacks conserved residue(s) required for the propagation of feature annotation.</text>
</comment>
<dbReference type="InterPro" id="IPR055361">
    <property type="entry name" value="tRNA_methyltr_TrmB_bact"/>
</dbReference>
<comment type="pathway">
    <text evidence="7">tRNA modification; N(7)-methylguanine-tRNA biosynthesis.</text>
</comment>
<comment type="catalytic activity">
    <reaction evidence="1 7">
        <text>guanosine(46) in tRNA + S-adenosyl-L-methionine = N(7)-methylguanosine(46) in tRNA + S-adenosyl-L-homocysteine</text>
        <dbReference type="Rhea" id="RHEA:42708"/>
        <dbReference type="Rhea" id="RHEA-COMP:10188"/>
        <dbReference type="Rhea" id="RHEA-COMP:10189"/>
        <dbReference type="ChEBI" id="CHEBI:57856"/>
        <dbReference type="ChEBI" id="CHEBI:59789"/>
        <dbReference type="ChEBI" id="CHEBI:74269"/>
        <dbReference type="ChEBI" id="CHEBI:74480"/>
        <dbReference type="EC" id="2.1.1.33"/>
    </reaction>
</comment>
<dbReference type="Pfam" id="PF02390">
    <property type="entry name" value="Methyltransf_4"/>
    <property type="match status" value="1"/>
</dbReference>
<dbReference type="EMBL" id="CP007029">
    <property type="protein sequence ID" value="AHE97116.1"/>
    <property type="molecule type" value="Genomic_DNA"/>
</dbReference>
<proteinExistence type="inferred from homology"/>
<dbReference type="InterPro" id="IPR029063">
    <property type="entry name" value="SAM-dependent_MTases_sf"/>
</dbReference>
<evidence type="ECO:0000256" key="2">
    <source>
        <dbReference type="ARBA" id="ARBA00003015"/>
    </source>
</evidence>
<dbReference type="PROSITE" id="PS51625">
    <property type="entry name" value="SAM_MT_TRMB"/>
    <property type="match status" value="1"/>
</dbReference>
<feature type="binding site" evidence="7">
    <location>
        <position position="65"/>
    </location>
    <ligand>
        <name>S-adenosyl-L-methionine</name>
        <dbReference type="ChEBI" id="CHEBI:59789"/>
    </ligand>
</feature>
<dbReference type="OrthoDB" id="9802090at2"/>
<dbReference type="Proteomes" id="UP000005289">
    <property type="component" value="Chromosome"/>
</dbReference>
<feature type="compositionally biased region" description="Basic and acidic residues" evidence="8">
    <location>
        <begin position="206"/>
        <end position="216"/>
    </location>
</feature>
<dbReference type="CDD" id="cd02440">
    <property type="entry name" value="AdoMet_MTases"/>
    <property type="match status" value="1"/>
</dbReference>
<keyword evidence="5 7" id="KW-0949">S-adenosyl-L-methionine</keyword>
<feature type="region of interest" description="Disordered" evidence="8">
    <location>
        <begin position="197"/>
        <end position="217"/>
    </location>
</feature>
<dbReference type="HAMAP" id="MF_01057">
    <property type="entry name" value="tRNA_methyltr_TrmB"/>
    <property type="match status" value="1"/>
</dbReference>
<feature type="binding site" evidence="7">
    <location>
        <position position="176"/>
    </location>
    <ligand>
        <name>substrate</name>
    </ligand>
</feature>
<evidence type="ECO:0000313" key="9">
    <source>
        <dbReference type="EMBL" id="AHE97116.1"/>
    </source>
</evidence>
<dbReference type="EC" id="2.1.1.33" evidence="7"/>
<feature type="binding site" evidence="7">
    <location>
        <position position="144"/>
    </location>
    <ligand>
        <name>substrate</name>
    </ligand>
</feature>
<gene>
    <name evidence="7 9" type="primary">trmB</name>
    <name evidence="9" type="ORF">THITH_01190</name>
</gene>
<evidence type="ECO:0000256" key="1">
    <source>
        <dbReference type="ARBA" id="ARBA00000142"/>
    </source>
</evidence>
<keyword evidence="6 7" id="KW-0819">tRNA processing</keyword>
<dbReference type="STRING" id="713585.THITH_01190"/>
<dbReference type="AlphaFoldDB" id="W0DFH7"/>
<feature type="binding site" evidence="7">
    <location>
        <position position="140"/>
    </location>
    <ligand>
        <name>S-adenosyl-L-methionine</name>
        <dbReference type="ChEBI" id="CHEBI:59789"/>
    </ligand>
</feature>
<dbReference type="Gene3D" id="3.40.50.150">
    <property type="entry name" value="Vaccinia Virus protein VP39"/>
    <property type="match status" value="1"/>
</dbReference>
<feature type="binding site" evidence="7">
    <location>
        <begin position="213"/>
        <end position="216"/>
    </location>
    <ligand>
        <name>substrate</name>
    </ligand>
</feature>
<dbReference type="InterPro" id="IPR003358">
    <property type="entry name" value="tRNA_(Gua-N-7)_MeTrfase_Trmb"/>
</dbReference>
<dbReference type="SUPFAM" id="SSF53335">
    <property type="entry name" value="S-adenosyl-L-methionine-dependent methyltransferases"/>
    <property type="match status" value="1"/>
</dbReference>
<keyword evidence="10" id="KW-1185">Reference proteome</keyword>
<sequence>MSESGAGRPAAERRRVRSFVRREGRLTAGQARALATLWPRFGVEPGDDPLDLAALFGRRAPVTLEIGFGNGESLAEQAQRAPEQNFIGIEVHRPGIGHLLVEIERRGLENLRIFDRDAVEVLERRIPRASLDAVQVFFPDPWHKKRHHKRRLIQPPFVHLLASRLRPGGLLHIATDWDDYAAHVQAVMRAAADCFRPEGPQPLPARPERRPETRFERRGRRLGHRVYDFLFRRIG</sequence>
<feature type="binding site" evidence="7">
    <location>
        <position position="90"/>
    </location>
    <ligand>
        <name>S-adenosyl-L-methionine</name>
        <dbReference type="ChEBI" id="CHEBI:59789"/>
    </ligand>
</feature>
<evidence type="ECO:0000256" key="7">
    <source>
        <dbReference type="HAMAP-Rule" id="MF_01057"/>
    </source>
</evidence>
<comment type="function">
    <text evidence="2 7">Catalyzes the formation of N(7)-methylguanine at position 46 (m7G46) in tRNA.</text>
</comment>
<reference evidence="9 10" key="1">
    <citation type="submission" date="2013-12" db="EMBL/GenBank/DDBJ databases">
        <authorList>
            <consortium name="DOE Joint Genome Institute"/>
            <person name="Muyzer G."/>
            <person name="Huntemann M."/>
            <person name="Han J."/>
            <person name="Chen A."/>
            <person name="Kyrpides N."/>
            <person name="Mavromatis K."/>
            <person name="Markowitz V."/>
            <person name="Palaniappan K."/>
            <person name="Ivanova N."/>
            <person name="Schaumberg A."/>
            <person name="Pati A."/>
            <person name="Liolios K."/>
            <person name="Nordberg H.P."/>
            <person name="Cantor M.N."/>
            <person name="Hua S.X."/>
            <person name="Woyke T."/>
        </authorList>
    </citation>
    <scope>NUCLEOTIDE SEQUENCE [LARGE SCALE GENOMIC DNA]</scope>
    <source>
        <strain evidence="9 10">ARh 1</strain>
    </source>
</reference>
<dbReference type="RefSeq" id="WP_006746354.1">
    <property type="nucleotide sequence ID" value="NZ_CP007029.1"/>
</dbReference>
<evidence type="ECO:0000313" key="10">
    <source>
        <dbReference type="Proteomes" id="UP000005289"/>
    </source>
</evidence>
<evidence type="ECO:0000256" key="5">
    <source>
        <dbReference type="ARBA" id="ARBA00022691"/>
    </source>
</evidence>
<accession>W0DFH7</accession>
<protein>
    <recommendedName>
        <fullName evidence="7">tRNA (guanine-N(7)-)-methyltransferase</fullName>
        <ecNumber evidence="7">2.1.1.33</ecNumber>
    </recommendedName>
    <alternativeName>
        <fullName evidence="7">tRNA (guanine(46)-N(7))-methyltransferase</fullName>
    </alternativeName>
    <alternativeName>
        <fullName evidence="7">tRNA(m7G46)-methyltransferase</fullName>
    </alternativeName>
</protein>
<feature type="binding site" evidence="7">
    <location>
        <position position="117"/>
    </location>
    <ligand>
        <name>S-adenosyl-L-methionine</name>
        <dbReference type="ChEBI" id="CHEBI:59789"/>
    </ligand>
</feature>
<name>W0DFH7_9GAMM</name>
<keyword evidence="4 7" id="KW-0808">Transferase</keyword>
<evidence type="ECO:0000256" key="8">
    <source>
        <dbReference type="SAM" id="MobiDB-lite"/>
    </source>
</evidence>
<dbReference type="UniPathway" id="UPA00989"/>
<evidence type="ECO:0000256" key="6">
    <source>
        <dbReference type="ARBA" id="ARBA00022694"/>
    </source>
</evidence>
<dbReference type="HOGENOM" id="CLU_050910_0_1_6"/>
<dbReference type="GO" id="GO:0043527">
    <property type="term" value="C:tRNA methyltransferase complex"/>
    <property type="evidence" value="ECO:0007669"/>
    <property type="project" value="TreeGrafter"/>
</dbReference>
<dbReference type="NCBIfam" id="TIGR00091">
    <property type="entry name" value="tRNA (guanosine(46)-N7)-methyltransferase TrmB"/>
    <property type="match status" value="1"/>
</dbReference>
<evidence type="ECO:0000256" key="3">
    <source>
        <dbReference type="ARBA" id="ARBA00022603"/>
    </source>
</evidence>
<evidence type="ECO:0000256" key="4">
    <source>
        <dbReference type="ARBA" id="ARBA00022679"/>
    </source>
</evidence>
<dbReference type="PANTHER" id="PTHR23417:SF14">
    <property type="entry name" value="PENTACOTRIPEPTIDE-REPEAT REGION OF PRORP DOMAIN-CONTAINING PROTEIN"/>
    <property type="match status" value="1"/>
</dbReference>
<dbReference type="PANTHER" id="PTHR23417">
    <property type="entry name" value="3-DEOXY-D-MANNO-OCTULOSONIC-ACID TRANSFERASE/TRNA GUANINE-N 7 - -METHYLTRANSFERASE"/>
    <property type="match status" value="1"/>
</dbReference>
<keyword evidence="3 7" id="KW-0489">Methyltransferase</keyword>
<organism evidence="9 10">
    <name type="scientific">Thioalkalivibrio paradoxus ARh 1</name>
    <dbReference type="NCBI Taxonomy" id="713585"/>
    <lineage>
        <taxon>Bacteria</taxon>
        <taxon>Pseudomonadati</taxon>
        <taxon>Pseudomonadota</taxon>
        <taxon>Gammaproteobacteria</taxon>
        <taxon>Chromatiales</taxon>
        <taxon>Ectothiorhodospiraceae</taxon>
        <taxon>Thioalkalivibrio</taxon>
    </lineage>
</organism>
<dbReference type="KEGG" id="tti:THITH_01190"/>
<dbReference type="GO" id="GO:0008176">
    <property type="term" value="F:tRNA (guanine(46)-N7)-methyltransferase activity"/>
    <property type="evidence" value="ECO:0007669"/>
    <property type="project" value="UniProtKB-UniRule"/>
</dbReference>